<evidence type="ECO:0008006" key="3">
    <source>
        <dbReference type="Google" id="ProtNLM"/>
    </source>
</evidence>
<organism evidence="1 2">
    <name type="scientific">Intrasporangium calvum</name>
    <dbReference type="NCBI Taxonomy" id="53358"/>
    <lineage>
        <taxon>Bacteria</taxon>
        <taxon>Bacillati</taxon>
        <taxon>Actinomycetota</taxon>
        <taxon>Actinomycetes</taxon>
        <taxon>Micrococcales</taxon>
        <taxon>Intrasporangiaceae</taxon>
        <taxon>Intrasporangium</taxon>
    </lineage>
</organism>
<proteinExistence type="predicted"/>
<dbReference type="Proteomes" id="UP001150259">
    <property type="component" value="Unassembled WGS sequence"/>
</dbReference>
<dbReference type="RefSeq" id="WP_272461690.1">
    <property type="nucleotide sequence ID" value="NZ_JAPFQL010000026.1"/>
</dbReference>
<keyword evidence="2" id="KW-1185">Reference proteome</keyword>
<sequence length="732" mass="77557">MMGTPALQGSSGAELGTVWSGAAAERAQSDLGRLARRGMEMARGLEAAAAVLGRYADALDRAEDVAARLGGERTEALAAHGVAVARVKVAHVASPATLAAALGRLEDIRRERLASVDRRLAGAREELEQAGRRCAAGLGAAQAQAGMVQGPLVAAGDLRSWVLADLQTVAHVEHLQRLAAHAATALTAPTLTDVGRVQVLRRYAQWAGDPVFATMLLQQLGPERTLEMAFPVALSGASDSLETPGVDTLAKPGGPVRARLLWARLLQAGLSDAAVSVPPEWATALLDRLRSSPDTLFRFAALTRDHGPSTKAFVLPYAELVLAADRSGAFYATPKQVRTSVLDAIDPMVSVMRALQRSPDAARDFFHADGHAVTAGTSERLAYLFRDRVWGRGAVQHGMRETFAAVASLVEVAPREPRAVALAPLVVRLLGTKHPQTGQLPPIRDEVKEPIARILAPYVFDLAFSVPPKVGSELTTPAPGATPDAPDTVTARFDAVARTVLLNSLGRSPQAYEVLFTSARALQNELYLNMITETGTVAGTSHEPIRLLQALRVGADAEIAERSDEADAEYNDAIDAATGAVASLLGTGTALIPGGKTAADAVAASLLQTALGAGIDGATGAVADILHRDTSAIAGHEAMTSRQAEFEALKMDALSIEWALAQHDPQEIEDARFGALFVDGDPTRPRPLGWILDNEPSAWGQFQSSRFVPRYSTIQRELDQTYNRDQPTPVAH</sequence>
<accession>A0ABT5GFW4</accession>
<name>A0ABT5GFW4_9MICO</name>
<evidence type="ECO:0000313" key="1">
    <source>
        <dbReference type="EMBL" id="MDC5697117.1"/>
    </source>
</evidence>
<dbReference type="EMBL" id="JAPFQL010000026">
    <property type="protein sequence ID" value="MDC5697117.1"/>
    <property type="molecule type" value="Genomic_DNA"/>
</dbReference>
<reference evidence="1 2" key="1">
    <citation type="submission" date="2022-11" db="EMBL/GenBank/DDBJ databases">
        <title>Anaerobic phenanthrene biodegradation by a DNRA strain PheN6.</title>
        <authorList>
            <person name="Zhang Z."/>
        </authorList>
    </citation>
    <scope>NUCLEOTIDE SEQUENCE [LARGE SCALE GENOMIC DNA]</scope>
    <source>
        <strain evidence="1 2">PheN6</strain>
    </source>
</reference>
<gene>
    <name evidence="1" type="ORF">OO014_07590</name>
</gene>
<protein>
    <recommendedName>
        <fullName evidence="3">Secreted protein</fullName>
    </recommendedName>
</protein>
<evidence type="ECO:0000313" key="2">
    <source>
        <dbReference type="Proteomes" id="UP001150259"/>
    </source>
</evidence>
<comment type="caution">
    <text evidence="1">The sequence shown here is derived from an EMBL/GenBank/DDBJ whole genome shotgun (WGS) entry which is preliminary data.</text>
</comment>